<evidence type="ECO:0000313" key="2">
    <source>
        <dbReference type="Proteomes" id="UP000054815"/>
    </source>
</evidence>
<protein>
    <submittedName>
        <fullName evidence="1">Uncharacterized protein</fullName>
    </submittedName>
</protein>
<reference evidence="1 2" key="1">
    <citation type="submission" date="2015-01" db="EMBL/GenBank/DDBJ databases">
        <title>Evolution of Trichinella species and genotypes.</title>
        <authorList>
            <person name="Korhonen P.K."/>
            <person name="Edoardo P."/>
            <person name="Giuseppe L.R."/>
            <person name="Gasser R.B."/>
        </authorList>
    </citation>
    <scope>NUCLEOTIDE SEQUENCE [LARGE SCALE GENOMIC DNA]</scope>
    <source>
        <strain evidence="1">ISS141</strain>
    </source>
</reference>
<gene>
    <name evidence="1" type="ORF">T4E_4194</name>
</gene>
<organism evidence="1 2">
    <name type="scientific">Trichinella pseudospiralis</name>
    <name type="common">Parasitic roundworm</name>
    <dbReference type="NCBI Taxonomy" id="6337"/>
    <lineage>
        <taxon>Eukaryota</taxon>
        <taxon>Metazoa</taxon>
        <taxon>Ecdysozoa</taxon>
        <taxon>Nematoda</taxon>
        <taxon>Enoplea</taxon>
        <taxon>Dorylaimia</taxon>
        <taxon>Trichinellida</taxon>
        <taxon>Trichinellidae</taxon>
        <taxon>Trichinella</taxon>
    </lineage>
</organism>
<comment type="caution">
    <text evidence="1">The sequence shown here is derived from an EMBL/GenBank/DDBJ whole genome shotgun (WGS) entry which is preliminary data.</text>
</comment>
<dbReference type="AlphaFoldDB" id="A0A0V0Y059"/>
<proteinExistence type="predicted"/>
<accession>A0A0V0Y059</accession>
<evidence type="ECO:0000313" key="1">
    <source>
        <dbReference type="EMBL" id="KRX93445.1"/>
    </source>
</evidence>
<name>A0A0V0Y059_TRIPS</name>
<dbReference type="EMBL" id="JYDU01000088">
    <property type="protein sequence ID" value="KRX93445.1"/>
    <property type="molecule type" value="Genomic_DNA"/>
</dbReference>
<sequence>MRDPISGKQYNVSCIRPLAIRSRLRSFVSCASAYNSFFSIKADHLCANQLGVHHPTALNILLATS</sequence>
<dbReference type="Proteomes" id="UP000054815">
    <property type="component" value="Unassembled WGS sequence"/>
</dbReference>